<dbReference type="STRING" id="4999.A0A1Y1UHF4"/>
<dbReference type="InterPro" id="IPR017871">
    <property type="entry name" value="ABC_transporter-like_CS"/>
</dbReference>
<comment type="subcellular location">
    <subcellularLocation>
        <location evidence="1">Membrane</location>
        <topology evidence="1">Multi-pass membrane protein</topology>
    </subcellularLocation>
</comment>
<feature type="transmembrane region" description="Helical" evidence="10">
    <location>
        <begin position="223"/>
        <end position="240"/>
    </location>
</feature>
<dbReference type="InterPro" id="IPR036640">
    <property type="entry name" value="ABC1_TM_sf"/>
</dbReference>
<dbReference type="PANTHER" id="PTHR24223">
    <property type="entry name" value="ATP-BINDING CASSETTE SUB-FAMILY C"/>
    <property type="match status" value="1"/>
</dbReference>
<feature type="transmembrane region" description="Helical" evidence="10">
    <location>
        <begin position="1118"/>
        <end position="1144"/>
    </location>
</feature>
<dbReference type="RefSeq" id="XP_021870616.1">
    <property type="nucleotide sequence ID" value="XM_022018387.1"/>
</dbReference>
<evidence type="ECO:0000256" key="7">
    <source>
        <dbReference type="ARBA" id="ARBA00022989"/>
    </source>
</evidence>
<protein>
    <recommendedName>
        <fullName evidence="15">P-loop containing nucleoside triphosphate hydrolase protein</fullName>
    </recommendedName>
</protein>
<feature type="transmembrane region" description="Helical" evidence="10">
    <location>
        <begin position="1253"/>
        <end position="1273"/>
    </location>
</feature>
<feature type="transmembrane region" description="Helical" evidence="10">
    <location>
        <begin position="686"/>
        <end position="706"/>
    </location>
</feature>
<dbReference type="EMBL" id="NBSH01000008">
    <property type="protein sequence ID" value="ORX36515.1"/>
    <property type="molecule type" value="Genomic_DNA"/>
</dbReference>
<dbReference type="CDD" id="cd03244">
    <property type="entry name" value="ABCC_MRP_domain2"/>
    <property type="match status" value="1"/>
</dbReference>
<evidence type="ECO:0000256" key="4">
    <source>
        <dbReference type="ARBA" id="ARBA00022737"/>
    </source>
</evidence>
<evidence type="ECO:0000256" key="1">
    <source>
        <dbReference type="ARBA" id="ARBA00004141"/>
    </source>
</evidence>
<evidence type="ECO:0000313" key="13">
    <source>
        <dbReference type="EMBL" id="ORX36515.1"/>
    </source>
</evidence>
<dbReference type="SUPFAM" id="SSF52540">
    <property type="entry name" value="P-loop containing nucleoside triphosphate hydrolases"/>
    <property type="match status" value="2"/>
</dbReference>
<feature type="domain" description="ABC transporter" evidence="11">
    <location>
        <begin position="785"/>
        <end position="1020"/>
    </location>
</feature>
<evidence type="ECO:0000256" key="9">
    <source>
        <dbReference type="SAM" id="MobiDB-lite"/>
    </source>
</evidence>
<feature type="domain" description="ABC transmembrane type-1" evidence="12">
    <location>
        <begin position="380"/>
        <end position="742"/>
    </location>
</feature>
<proteinExistence type="predicted"/>
<dbReference type="Gene3D" id="1.20.1560.10">
    <property type="entry name" value="ABC transporter type 1, transmembrane domain"/>
    <property type="match status" value="2"/>
</dbReference>
<keyword evidence="2" id="KW-0813">Transport</keyword>
<feature type="transmembrane region" description="Helical" evidence="10">
    <location>
        <begin position="1209"/>
        <end position="1233"/>
    </location>
</feature>
<dbReference type="FunCoup" id="A0A1Y1UHF4">
    <property type="interactions" value="34"/>
</dbReference>
<dbReference type="Gene3D" id="3.40.50.300">
    <property type="entry name" value="P-loop containing nucleotide triphosphate hydrolases"/>
    <property type="match status" value="2"/>
</dbReference>
<name>A0A1Y1UHF4_9TREE</name>
<evidence type="ECO:0000259" key="12">
    <source>
        <dbReference type="PROSITE" id="PS50929"/>
    </source>
</evidence>
<evidence type="ECO:0000256" key="2">
    <source>
        <dbReference type="ARBA" id="ARBA00022448"/>
    </source>
</evidence>
<feature type="domain" description="ABC transmembrane type-1" evidence="12">
    <location>
        <begin position="1082"/>
        <end position="1358"/>
    </location>
</feature>
<gene>
    <name evidence="13" type="ORF">BD324DRAFT_651753</name>
</gene>
<feature type="region of interest" description="Disordered" evidence="9">
    <location>
        <begin position="1031"/>
        <end position="1051"/>
    </location>
</feature>
<accession>A0A1Y1UHF4</accession>
<feature type="transmembrane region" description="Helical" evidence="10">
    <location>
        <begin position="260"/>
        <end position="278"/>
    </location>
</feature>
<feature type="domain" description="ABC transporter" evidence="11">
    <location>
        <begin position="1395"/>
        <end position="1635"/>
    </location>
</feature>
<evidence type="ECO:0000256" key="8">
    <source>
        <dbReference type="ARBA" id="ARBA00023136"/>
    </source>
</evidence>
<keyword evidence="3 10" id="KW-0812">Transmembrane</keyword>
<dbReference type="Proteomes" id="UP000193218">
    <property type="component" value="Unassembled WGS sequence"/>
</dbReference>
<keyword evidence="5" id="KW-0547">Nucleotide-binding</keyword>
<dbReference type="CDD" id="cd18604">
    <property type="entry name" value="ABC_6TM_VMR1_D2_like"/>
    <property type="match status" value="1"/>
</dbReference>
<dbReference type="InParanoid" id="A0A1Y1UHF4"/>
<dbReference type="PROSITE" id="PS00211">
    <property type="entry name" value="ABC_TRANSPORTER_1"/>
    <property type="match status" value="2"/>
</dbReference>
<comment type="caution">
    <text evidence="13">The sequence shown here is derived from an EMBL/GenBank/DDBJ whole genome shotgun (WGS) entry which is preliminary data.</text>
</comment>
<dbReference type="Pfam" id="PF00005">
    <property type="entry name" value="ABC_tran"/>
    <property type="match status" value="2"/>
</dbReference>
<evidence type="ECO:0000256" key="3">
    <source>
        <dbReference type="ARBA" id="ARBA00022692"/>
    </source>
</evidence>
<evidence type="ECO:0000256" key="5">
    <source>
        <dbReference type="ARBA" id="ARBA00022741"/>
    </source>
</evidence>
<dbReference type="PROSITE" id="PS50929">
    <property type="entry name" value="ABC_TM1F"/>
    <property type="match status" value="2"/>
</dbReference>
<dbReference type="InterPro" id="IPR003593">
    <property type="entry name" value="AAA+_ATPase"/>
</dbReference>
<dbReference type="FunFam" id="3.40.50.300:FF:000838">
    <property type="entry name" value="ABC multidrug transporter (Eurofung)"/>
    <property type="match status" value="1"/>
</dbReference>
<dbReference type="GO" id="GO:0140359">
    <property type="term" value="F:ABC-type transporter activity"/>
    <property type="evidence" value="ECO:0007669"/>
    <property type="project" value="InterPro"/>
</dbReference>
<feature type="transmembrane region" description="Helical" evidence="10">
    <location>
        <begin position="603"/>
        <end position="623"/>
    </location>
</feature>
<dbReference type="PANTHER" id="PTHR24223:SF356">
    <property type="entry name" value="ATP-BINDING CASSETTE TRANSPORTER ABC4"/>
    <property type="match status" value="1"/>
</dbReference>
<evidence type="ECO:0008006" key="15">
    <source>
        <dbReference type="Google" id="ProtNLM"/>
    </source>
</evidence>
<organism evidence="13 14">
    <name type="scientific">Kockovaella imperatae</name>
    <dbReference type="NCBI Taxonomy" id="4999"/>
    <lineage>
        <taxon>Eukaryota</taxon>
        <taxon>Fungi</taxon>
        <taxon>Dikarya</taxon>
        <taxon>Basidiomycota</taxon>
        <taxon>Agaricomycotina</taxon>
        <taxon>Tremellomycetes</taxon>
        <taxon>Tremellales</taxon>
        <taxon>Cuniculitremaceae</taxon>
        <taxon>Kockovaella</taxon>
    </lineage>
</organism>
<evidence type="ECO:0000259" key="11">
    <source>
        <dbReference type="PROSITE" id="PS50893"/>
    </source>
</evidence>
<dbReference type="InterPro" id="IPR011527">
    <property type="entry name" value="ABC1_TM_dom"/>
</dbReference>
<feature type="transmembrane region" description="Helical" evidence="10">
    <location>
        <begin position="419"/>
        <end position="440"/>
    </location>
</feature>
<dbReference type="Pfam" id="PF00664">
    <property type="entry name" value="ABC_membrane"/>
    <property type="match status" value="2"/>
</dbReference>
<dbReference type="FunFam" id="1.20.1560.10:FF:000013">
    <property type="entry name" value="ABC transporter C family member 2"/>
    <property type="match status" value="1"/>
</dbReference>
<dbReference type="InterPro" id="IPR050173">
    <property type="entry name" value="ABC_transporter_C-like"/>
</dbReference>
<keyword evidence="14" id="KW-1185">Reference proteome</keyword>
<dbReference type="SMART" id="SM00382">
    <property type="entry name" value="AAA"/>
    <property type="match status" value="2"/>
</dbReference>
<dbReference type="InterPro" id="IPR003439">
    <property type="entry name" value="ABC_transporter-like_ATP-bd"/>
</dbReference>
<evidence type="ECO:0000256" key="6">
    <source>
        <dbReference type="ARBA" id="ARBA00022840"/>
    </source>
</evidence>
<sequence length="1639" mass="182429">MSYQAQSVFDASNIAALANHRLKSKPGPFLLKHSLFLLPILVIASLALLLLTLILPSIYRFFKRHVFRKSYQPIRLEDDDEDGDAEAPAPEQPMYMPSRGFMSDFKAHVRSLQEYGSILFVMEVIRVLALGALLGLSIVVAIRAESPSEAHAQSAGDVEDWSKWGKKKHKNKHKHHHKTQPNWDDYTHTEWEEFGICGFYAYCLIFAFLLLTLRPATSFRRHIIAHLDMLLLLAFSLYAYRDLYPLATYNLMPRDVSDVFTWTRVGLLGLVSVVIPIIRPRTYVPADPAFPTPKGQIAPEQTAPWLFLVFYEFMTGLVLRAWRVPSLPYEGMHPLADYDKASFLYKLHMPNLDPIRRRVAGLKSKHLVFTLVWNLRWDAFVTCLMCAITAATELSGSVGTNMLLKYLETDGKGATVRPWVWAALLFIGPVISSLTIQWYIFVMTRALIRCESIISMLIFEHALRLRMRESTEKEEKEEPKPINPALIDITVEDIENAPGKPLLPSAPEPTVVESENGTDDTEVGSSSQASNKGKIADKKAESQDGSEEGTGQGIAGKINVLIAADVSAVVEGRDFPLIFVLLPVQLVLCVVFLYNILSWSSVIGMLFMAVTLPVPGLITKWTADIQNKRMAATDVRVDTITEVVGALRMVKMFGWEDRIKERVASKREHELDWIYKRRLASLANMIIYQVLPVLTMAITFACYTIVQKRELTAATVFTSMTVFDLIKNLLGMTMYMVSQFITSGVSLNRIDKFLRTSDLTDEFTEGYTNTCNSPEYLEAKQKGLIRIKDAIFSWGVEKTTTNANFSIRIPDITFAKGKINLITGPTGSGKSSLLKALIGELHFIGGKDSFYHLPREGGVSYAAQESWLLSETLKENILFGEEFNAERYNKVIKACALETDLKLLDDGEDTEIGEKGVTLSGGQKARVTLARAVYSPSAVVLLDDIFSALDTLTSRFILEHLFKGDLMKDRTVLLITHHVHFAAPIADYMVSLDESGRVKKAGPIDQTPDITPPDSPELMAQQNTLQVKEIDTEGDSKAKAEDKTKHKLIQDEEKSEGRISKKAMFSFFSNFGGPVFWLTFWFLLIGGQAVVAYQSYWLGRWARAYQQAADWHDVSIKYYLGFYMIWVAVAIFMTTFSTALYYLGAIKASRVLHRRLVDSIFAAYVRFLDTTPVGRIISRFTKDMRSIDGSFPETAEGVFEISVSLIIKFVIVVSLVPLFSIPAIVIGAIGGFMGEMYIHSQLSIKREMSNAKSPLFSHFSAAVNGIVSIRAYGAQDKLRREAQRRADKYTRAGRNFYNLNRWITIRVDMLGALFGALLGAFLVYGPRMDASTSGFALSQAISFSSMILWWIRMVNEMEVEGNSVERIEDYLKIEQEPASETKKQPPASWPTSGEIVLENLSASYSKGGPIVLDNLNIRIASGEKVGIVGRTGSGKSTLSLAMLRLIPTTGSVIIDGRKTENVNLNALRSNVTIIPQDPILLSGTLRFNLDPFDEHEDAVLNDALQASGLGSVSRSSSGSATPQRLTLDFQVAAAGGNLSQGQRQLVALARALVRSSKVLILDEATASVDFETDALIQKSIRNLPSSTTVLTVAHRLSTVMDYDKILVLGAGKVLEFDSPGNLKQKKGSYFAKLVKAMDG</sequence>
<dbReference type="SUPFAM" id="SSF90123">
    <property type="entry name" value="ABC transporter transmembrane region"/>
    <property type="match status" value="2"/>
</dbReference>
<dbReference type="OrthoDB" id="6500128at2759"/>
<dbReference type="PROSITE" id="PS50893">
    <property type="entry name" value="ABC_TRANSPORTER_2"/>
    <property type="match status" value="2"/>
</dbReference>
<keyword evidence="4" id="KW-0677">Repeat</keyword>
<feature type="transmembrane region" description="Helical" evidence="10">
    <location>
        <begin position="1303"/>
        <end position="1324"/>
    </location>
</feature>
<feature type="transmembrane region" description="Helical" evidence="10">
    <location>
        <begin position="577"/>
        <end position="597"/>
    </location>
</feature>
<keyword evidence="8 10" id="KW-0472">Membrane</keyword>
<feature type="transmembrane region" description="Helical" evidence="10">
    <location>
        <begin position="726"/>
        <end position="747"/>
    </location>
</feature>
<feature type="region of interest" description="Disordered" evidence="9">
    <location>
        <begin position="498"/>
        <end position="550"/>
    </location>
</feature>
<dbReference type="GO" id="GO:0016020">
    <property type="term" value="C:membrane"/>
    <property type="evidence" value="ECO:0007669"/>
    <property type="project" value="UniProtKB-SubCell"/>
</dbReference>
<keyword evidence="7 10" id="KW-1133">Transmembrane helix</keyword>
<dbReference type="CDD" id="cd03250">
    <property type="entry name" value="ABCC_MRP_domain1"/>
    <property type="match status" value="1"/>
</dbReference>
<feature type="transmembrane region" description="Helical" evidence="10">
    <location>
        <begin position="118"/>
        <end position="142"/>
    </location>
</feature>
<feature type="transmembrane region" description="Helical" evidence="10">
    <location>
        <begin position="193"/>
        <end position="211"/>
    </location>
</feature>
<reference evidence="13 14" key="1">
    <citation type="submission" date="2017-03" db="EMBL/GenBank/DDBJ databases">
        <title>Widespread Adenine N6-methylation of Active Genes in Fungi.</title>
        <authorList>
            <consortium name="DOE Joint Genome Institute"/>
            <person name="Mondo S.J."/>
            <person name="Dannebaum R.O."/>
            <person name="Kuo R.C."/>
            <person name="Louie K.B."/>
            <person name="Bewick A.J."/>
            <person name="Labutti K."/>
            <person name="Haridas S."/>
            <person name="Kuo A."/>
            <person name="Salamov A."/>
            <person name="Ahrendt S.R."/>
            <person name="Lau R."/>
            <person name="Bowen B.P."/>
            <person name="Lipzen A."/>
            <person name="Sullivan W."/>
            <person name="Andreopoulos W.B."/>
            <person name="Clum A."/>
            <person name="Lindquist E."/>
            <person name="Daum C."/>
            <person name="Northen T.R."/>
            <person name="Ramamoorthy G."/>
            <person name="Schmitz R.J."/>
            <person name="Gryganskyi A."/>
            <person name="Culley D."/>
            <person name="Magnuson J."/>
            <person name="James T.Y."/>
            <person name="O'Malley M.A."/>
            <person name="Stajich J.E."/>
            <person name="Spatafora J.W."/>
            <person name="Visel A."/>
            <person name="Grigoriev I.V."/>
        </authorList>
    </citation>
    <scope>NUCLEOTIDE SEQUENCE [LARGE SCALE GENOMIC DNA]</scope>
    <source>
        <strain evidence="13 14">NRRL Y-17943</strain>
    </source>
</reference>
<dbReference type="GeneID" id="33560196"/>
<dbReference type="GO" id="GO:0016887">
    <property type="term" value="F:ATP hydrolysis activity"/>
    <property type="evidence" value="ECO:0007669"/>
    <property type="project" value="InterPro"/>
</dbReference>
<feature type="transmembrane region" description="Helical" evidence="10">
    <location>
        <begin position="379"/>
        <end position="398"/>
    </location>
</feature>
<evidence type="ECO:0000313" key="14">
    <source>
        <dbReference type="Proteomes" id="UP000193218"/>
    </source>
</evidence>
<dbReference type="InterPro" id="IPR027417">
    <property type="entry name" value="P-loop_NTPase"/>
</dbReference>
<dbReference type="GO" id="GO:0005524">
    <property type="term" value="F:ATP binding"/>
    <property type="evidence" value="ECO:0007669"/>
    <property type="project" value="UniProtKB-KW"/>
</dbReference>
<feature type="transmembrane region" description="Helical" evidence="10">
    <location>
        <begin position="36"/>
        <end position="59"/>
    </location>
</feature>
<keyword evidence="6" id="KW-0067">ATP-binding</keyword>
<evidence type="ECO:0000256" key="10">
    <source>
        <dbReference type="SAM" id="Phobius"/>
    </source>
</evidence>
<feature type="transmembrane region" description="Helical" evidence="10">
    <location>
        <begin position="1075"/>
        <end position="1098"/>
    </location>
</feature>
<dbReference type="CDD" id="cd18596">
    <property type="entry name" value="ABC_6TM_VMR1_D1_like"/>
    <property type="match status" value="1"/>
</dbReference>